<feature type="domain" description="Asl1-like glycosyl hydrolase catalytic" evidence="1">
    <location>
        <begin position="4"/>
        <end position="239"/>
    </location>
</feature>
<evidence type="ECO:0000313" key="2">
    <source>
        <dbReference type="EMBL" id="QHU20892.1"/>
    </source>
</evidence>
<dbReference type="PANTHER" id="PTHR34154:SF3">
    <property type="entry name" value="ALKALI-SENSITIVE LINKAGE PROTEIN 1"/>
    <property type="match status" value="1"/>
</dbReference>
<dbReference type="InterPro" id="IPR024655">
    <property type="entry name" value="Asl1_glyco_hydro_catalytic"/>
</dbReference>
<proteinExistence type="predicted"/>
<dbReference type="PANTHER" id="PTHR34154">
    <property type="entry name" value="ALKALI-SENSITIVE LINKAGE PROTEIN 1"/>
    <property type="match status" value="1"/>
</dbReference>
<dbReference type="InterPro" id="IPR053183">
    <property type="entry name" value="ASL1"/>
</dbReference>
<dbReference type="InterPro" id="IPR017853">
    <property type="entry name" value="GH"/>
</dbReference>
<dbReference type="EMBL" id="MN740975">
    <property type="protein sequence ID" value="QHU20892.1"/>
    <property type="molecule type" value="Genomic_DNA"/>
</dbReference>
<sequence>MKKGLVYGNDGTASTKVAAVNAAWHYNWNTTLPAGISVPYVPQIWGLKTLPMIQTNGLNSDVAGYDHVLLGYNEPDGAKQSNITVADAIAYWPTLEATGRRLGSPATAGNPTAANSWLSQFMALAKTNNYRVDFICVHWYAPPNAKSFLAEIDAIYAMYQLPIWITEFSPADWNATATTPAKFTSQDAINFMNTVIPALNSRDYVERYTWKTRTTEDVNLGFAALFNDDGSLTAVGETYAGL</sequence>
<protein>
    <recommendedName>
        <fullName evidence="1">Asl1-like glycosyl hydrolase catalytic domain-containing protein</fullName>
    </recommendedName>
</protein>
<name>A0A6C0KSE1_9ZZZZ</name>
<organism evidence="2">
    <name type="scientific">viral metagenome</name>
    <dbReference type="NCBI Taxonomy" id="1070528"/>
    <lineage>
        <taxon>unclassified sequences</taxon>
        <taxon>metagenomes</taxon>
        <taxon>organismal metagenomes</taxon>
    </lineage>
</organism>
<dbReference type="GO" id="GO:0071966">
    <property type="term" value="P:fungal-type cell wall polysaccharide metabolic process"/>
    <property type="evidence" value="ECO:0007669"/>
    <property type="project" value="TreeGrafter"/>
</dbReference>
<dbReference type="SUPFAM" id="SSF51445">
    <property type="entry name" value="(Trans)glycosidases"/>
    <property type="match status" value="1"/>
</dbReference>
<dbReference type="Gene3D" id="3.20.20.80">
    <property type="entry name" value="Glycosidases"/>
    <property type="match status" value="1"/>
</dbReference>
<accession>A0A6C0KSE1</accession>
<evidence type="ECO:0000259" key="1">
    <source>
        <dbReference type="Pfam" id="PF11790"/>
    </source>
</evidence>
<dbReference type="AlphaFoldDB" id="A0A6C0KSE1"/>
<reference evidence="2" key="1">
    <citation type="journal article" date="2020" name="Nature">
        <title>Giant virus diversity and host interactions through global metagenomics.</title>
        <authorList>
            <person name="Schulz F."/>
            <person name="Roux S."/>
            <person name="Paez-Espino D."/>
            <person name="Jungbluth S."/>
            <person name="Walsh D.A."/>
            <person name="Denef V.J."/>
            <person name="McMahon K.D."/>
            <person name="Konstantinidis K.T."/>
            <person name="Eloe-Fadrosh E.A."/>
            <person name="Kyrpides N.C."/>
            <person name="Woyke T."/>
        </authorList>
    </citation>
    <scope>NUCLEOTIDE SEQUENCE</scope>
    <source>
        <strain evidence="2">GVMAG-S-3300013094-100</strain>
    </source>
</reference>
<dbReference type="GO" id="GO:0009277">
    <property type="term" value="C:fungal-type cell wall"/>
    <property type="evidence" value="ECO:0007669"/>
    <property type="project" value="TreeGrafter"/>
</dbReference>
<dbReference type="Pfam" id="PF11790">
    <property type="entry name" value="Glyco_hydro_cc"/>
    <property type="match status" value="1"/>
</dbReference>